<dbReference type="Gene3D" id="1.10.3720.10">
    <property type="entry name" value="MetI-like"/>
    <property type="match status" value="1"/>
</dbReference>
<evidence type="ECO:0000256" key="3">
    <source>
        <dbReference type="ARBA" id="ARBA00010072"/>
    </source>
</evidence>
<dbReference type="EMBL" id="PSZG01000002">
    <property type="protein sequence ID" value="RKO74116.1"/>
    <property type="molecule type" value="Genomic_DNA"/>
</dbReference>
<feature type="transmembrane region" description="Helical" evidence="11">
    <location>
        <begin position="113"/>
        <end position="135"/>
    </location>
</feature>
<evidence type="ECO:0000256" key="4">
    <source>
        <dbReference type="ARBA" id="ARBA00022448"/>
    </source>
</evidence>
<evidence type="ECO:0000313" key="13">
    <source>
        <dbReference type="EMBL" id="MBI0553716.1"/>
    </source>
</evidence>
<evidence type="ECO:0000259" key="12">
    <source>
        <dbReference type="PROSITE" id="PS50928"/>
    </source>
</evidence>
<feature type="transmembrane region" description="Helical" evidence="11">
    <location>
        <begin position="219"/>
        <end position="238"/>
    </location>
</feature>
<comment type="subcellular location">
    <subcellularLocation>
        <location evidence="2">Cell inner membrane</location>
        <topology evidence="2">Multi-pass membrane protein</topology>
    </subcellularLocation>
    <subcellularLocation>
        <location evidence="11">Cell membrane</location>
        <topology evidence="11">Multi-pass membrane protein</topology>
    </subcellularLocation>
</comment>
<evidence type="ECO:0000256" key="1">
    <source>
        <dbReference type="ARBA" id="ARBA00003159"/>
    </source>
</evidence>
<evidence type="ECO:0000256" key="8">
    <source>
        <dbReference type="ARBA" id="ARBA00022970"/>
    </source>
</evidence>
<proteinExistence type="inferred from homology"/>
<keyword evidence="16" id="KW-1185">Reference proteome</keyword>
<dbReference type="RefSeq" id="WP_025919888.1">
    <property type="nucleotide sequence ID" value="NC_017845.1"/>
</dbReference>
<dbReference type="Proteomes" id="UP000269665">
    <property type="component" value="Unassembled WGS sequence"/>
</dbReference>
<dbReference type="Proteomes" id="UP001194579">
    <property type="component" value="Unassembled WGS sequence"/>
</dbReference>
<feature type="transmembrane region" description="Helical" evidence="11">
    <location>
        <begin position="42"/>
        <end position="61"/>
    </location>
</feature>
<dbReference type="GeneID" id="45850515"/>
<evidence type="ECO:0000313" key="16">
    <source>
        <dbReference type="Proteomes" id="UP001194579"/>
    </source>
</evidence>
<keyword evidence="9 11" id="KW-1133">Transmembrane helix</keyword>
<dbReference type="AlphaFoldDB" id="A0A8B3F9U2"/>
<dbReference type="PANTHER" id="PTHR30614:SF20">
    <property type="entry name" value="GLUTAMINE TRANSPORT SYSTEM PERMEASE PROTEIN GLNP"/>
    <property type="match status" value="1"/>
</dbReference>
<evidence type="ECO:0000256" key="11">
    <source>
        <dbReference type="RuleBase" id="RU363032"/>
    </source>
</evidence>
<name>A0A8B3F9U2_PECPM</name>
<protein>
    <submittedName>
        <fullName evidence="14">Amino acid ABC transporter permease</fullName>
    </submittedName>
</protein>
<evidence type="ECO:0000256" key="2">
    <source>
        <dbReference type="ARBA" id="ARBA00004429"/>
    </source>
</evidence>
<keyword evidence="8" id="KW-0029">Amino-acid transport</keyword>
<comment type="function">
    <text evidence="1">Part of the binding-protein-dependent transport system for glutamine; probably responsible for the translocation of the substrate across the membrane.</text>
</comment>
<accession>A0A8B3F9U2</accession>
<dbReference type="GO" id="GO:0043190">
    <property type="term" value="C:ATP-binding cassette (ABC) transporter complex"/>
    <property type="evidence" value="ECO:0007669"/>
    <property type="project" value="InterPro"/>
</dbReference>
<feature type="transmembrane region" description="Helical" evidence="11">
    <location>
        <begin position="189"/>
        <end position="207"/>
    </location>
</feature>
<dbReference type="GO" id="GO:0022857">
    <property type="term" value="F:transmembrane transporter activity"/>
    <property type="evidence" value="ECO:0007669"/>
    <property type="project" value="InterPro"/>
</dbReference>
<keyword evidence="10 11" id="KW-0472">Membrane</keyword>
<feature type="domain" description="ABC transmembrane type-1" evidence="12">
    <location>
        <begin position="36"/>
        <end position="232"/>
    </location>
</feature>
<dbReference type="Pfam" id="PF00528">
    <property type="entry name" value="BPD_transp_1"/>
    <property type="match status" value="1"/>
</dbReference>
<keyword evidence="5" id="KW-1003">Cell membrane</keyword>
<sequence>MMSFIADGFKALYEQTGWNFSVFYNAWEAQKYLTGLTLAVELAVWSLLGSMLIGFLCVFARQSNLRPLRWLVTAYVELFRNTPGLAQLYFLFFGIGSYFHLSTYGQNGELPLVSPFQFVVIALSLQYGAFVAEILRAGIEAVPRTTVEAAESLGYNRTRAMIHIILPLAFRTSLPALGNNMAQIVKSTALAYAIAVPEALYVAHEIWTEHFNVLEMMNVVLLSYLGLMGIFTLLVKLLERWLKVPGLGR</sequence>
<dbReference type="GO" id="GO:0006865">
    <property type="term" value="P:amino acid transport"/>
    <property type="evidence" value="ECO:0007669"/>
    <property type="project" value="UniProtKB-KW"/>
</dbReference>
<dbReference type="InterPro" id="IPR043429">
    <property type="entry name" value="ArtM/GltK/GlnP/TcyL/YhdX-like"/>
</dbReference>
<reference evidence="16" key="2">
    <citation type="submission" date="2023-07" db="EMBL/GenBank/DDBJ databases">
        <title>Identification of Pectobacterium versatile causing blackleg of potato from New York State with a whole genome sequencing approach.</title>
        <authorList>
            <person name="Ma X."/>
            <person name="Swingle B."/>
        </authorList>
    </citation>
    <scope>NUCLEOTIDE SEQUENCE [LARGE SCALE GENOMIC DNA]</scope>
    <source>
        <strain evidence="16">NY1588A</strain>
    </source>
</reference>
<evidence type="ECO:0000313" key="15">
    <source>
        <dbReference type="Proteomes" id="UP000269665"/>
    </source>
</evidence>
<reference evidence="14 15" key="1">
    <citation type="journal article" date="2018" name="BMC Genomics">
        <title>High genomic variability in the plant pathogenic bacterium Pectobacterium parmentieri deciphered from de novo assembled complete genomes.</title>
        <authorList>
            <person name="Zoledowska S."/>
            <person name="Motyka-Pomagruk A."/>
            <person name="Sledz W."/>
            <person name="Mengoni A."/>
            <person name="Lojkowska E."/>
        </authorList>
    </citation>
    <scope>NUCLEOTIDE SEQUENCE [LARGE SCALE GENOMIC DNA]</scope>
    <source>
        <strain evidence="14 15">IFB5626</strain>
    </source>
</reference>
<evidence type="ECO:0000256" key="7">
    <source>
        <dbReference type="ARBA" id="ARBA00022692"/>
    </source>
</evidence>
<dbReference type="InterPro" id="IPR035906">
    <property type="entry name" value="MetI-like_sf"/>
</dbReference>
<evidence type="ECO:0000256" key="6">
    <source>
        <dbReference type="ARBA" id="ARBA00022519"/>
    </source>
</evidence>
<organism evidence="14 15">
    <name type="scientific">Pectobacterium parmentieri</name>
    <dbReference type="NCBI Taxonomy" id="1905730"/>
    <lineage>
        <taxon>Bacteria</taxon>
        <taxon>Pseudomonadati</taxon>
        <taxon>Pseudomonadota</taxon>
        <taxon>Gammaproteobacteria</taxon>
        <taxon>Enterobacterales</taxon>
        <taxon>Pectobacteriaceae</taxon>
        <taxon>Pectobacterium</taxon>
    </lineage>
</organism>
<keyword evidence="6" id="KW-0997">Cell inner membrane</keyword>
<dbReference type="NCBIfam" id="TIGR01726">
    <property type="entry name" value="HEQRo_perm_3TM"/>
    <property type="match status" value="1"/>
</dbReference>
<dbReference type="CDD" id="cd06261">
    <property type="entry name" value="TM_PBP2"/>
    <property type="match status" value="1"/>
</dbReference>
<feature type="transmembrane region" description="Helical" evidence="11">
    <location>
        <begin position="82"/>
        <end position="101"/>
    </location>
</feature>
<dbReference type="PROSITE" id="PS50928">
    <property type="entry name" value="ABC_TM1"/>
    <property type="match status" value="1"/>
</dbReference>
<dbReference type="PANTHER" id="PTHR30614">
    <property type="entry name" value="MEMBRANE COMPONENT OF AMINO ACID ABC TRANSPORTER"/>
    <property type="match status" value="1"/>
</dbReference>
<dbReference type="InterPro" id="IPR010065">
    <property type="entry name" value="AA_ABC_transptr_permease_3TM"/>
</dbReference>
<dbReference type="SUPFAM" id="SSF161098">
    <property type="entry name" value="MetI-like"/>
    <property type="match status" value="1"/>
</dbReference>
<evidence type="ECO:0000256" key="5">
    <source>
        <dbReference type="ARBA" id="ARBA00022475"/>
    </source>
</evidence>
<keyword evidence="4 11" id="KW-0813">Transport</keyword>
<evidence type="ECO:0000256" key="10">
    <source>
        <dbReference type="ARBA" id="ARBA00023136"/>
    </source>
</evidence>
<dbReference type="InterPro" id="IPR000515">
    <property type="entry name" value="MetI-like"/>
</dbReference>
<comment type="similarity">
    <text evidence="3">Belongs to the binding-protein-dependent transport system permease family. HisMQ subfamily.</text>
</comment>
<dbReference type="EMBL" id="WABS01000006">
    <property type="protein sequence ID" value="MBI0553716.1"/>
    <property type="molecule type" value="Genomic_DNA"/>
</dbReference>
<keyword evidence="7 11" id="KW-0812">Transmembrane</keyword>
<dbReference type="OrthoDB" id="9808674at2"/>
<evidence type="ECO:0000313" key="14">
    <source>
        <dbReference type="EMBL" id="RKO74116.1"/>
    </source>
</evidence>
<gene>
    <name evidence="14" type="ORF">C5E00_23025</name>
    <name evidence="13" type="ORF">F6Q06_04310</name>
</gene>
<reference evidence="13" key="3">
    <citation type="submission" date="2024-05" db="EMBL/GenBank/DDBJ databases">
        <title>Identification of Pectobacterium versatile causing blackleg of potato from New York State with a whole genome sequencing approach.</title>
        <authorList>
            <person name="Ma X."/>
            <person name="Swingle B."/>
        </authorList>
    </citation>
    <scope>NUCLEOTIDE SEQUENCE</scope>
    <source>
        <strain evidence="13">NY1588A</strain>
    </source>
</reference>
<comment type="caution">
    <text evidence="14">The sequence shown here is derived from an EMBL/GenBank/DDBJ whole genome shotgun (WGS) entry which is preliminary data.</text>
</comment>
<evidence type="ECO:0000256" key="9">
    <source>
        <dbReference type="ARBA" id="ARBA00022989"/>
    </source>
</evidence>